<evidence type="ECO:0000313" key="10">
    <source>
        <dbReference type="EMBL" id="PRD13179.1"/>
    </source>
</evidence>
<evidence type="ECO:0000256" key="7">
    <source>
        <dbReference type="ARBA" id="ARBA00023235"/>
    </source>
</evidence>
<feature type="domain" description="Mandelate racemase/muconate lactonizing enzyme C-terminal" evidence="9">
    <location>
        <begin position="143"/>
        <end position="241"/>
    </location>
</feature>
<dbReference type="GO" id="GO:0006518">
    <property type="term" value="P:peptide metabolic process"/>
    <property type="evidence" value="ECO:0007669"/>
    <property type="project" value="UniProtKB-ARBA"/>
</dbReference>
<dbReference type="SFLD" id="SFLDG01258">
    <property type="entry name" value="(chloro)muconate_cycloisomeras"/>
    <property type="match status" value="1"/>
</dbReference>
<evidence type="ECO:0000256" key="3">
    <source>
        <dbReference type="ARBA" id="ARBA00008031"/>
    </source>
</evidence>
<dbReference type="OrthoDB" id="5596677at2"/>
<dbReference type="GO" id="GO:0009063">
    <property type="term" value="P:amino acid catabolic process"/>
    <property type="evidence" value="ECO:0007669"/>
    <property type="project" value="InterPro"/>
</dbReference>
<evidence type="ECO:0000256" key="4">
    <source>
        <dbReference type="ARBA" id="ARBA00022723"/>
    </source>
</evidence>
<name>A0A2S9I5W4_9GAMM</name>
<dbReference type="InterPro" id="IPR036849">
    <property type="entry name" value="Enolase-like_C_sf"/>
</dbReference>
<feature type="active site" description="Proton donor" evidence="8">
    <location>
        <position position="323"/>
    </location>
</feature>
<dbReference type="SFLD" id="SFLDG00180">
    <property type="entry name" value="muconate_cycloisomerase"/>
    <property type="match status" value="1"/>
</dbReference>
<sequence>MISRVETLLVDVPAIRPHRLSVATVNVQTLVLVHLVCDDGVEGWGEATTIGGLSYGEESPESIKVNIDRWMAPLLVGHDASQVARLMARLNRAVRGNHFAKCALETALMDAQARRLNIPLSELLGGRLHDELSVAWTLASGDTEKDITEAQSMLALRRHRIFKLKIGSRRPEEDVAHVLAVQRELGDSVSIRVDVNQAWSEYEAERSIALLEAGGIEAVEQPIDAANRAGLARLAQRFTIAIMADEALKSPLDALDLARGAAADVFSVKISPPGGLTAARRMADIAVLSGIALYGGTMLEGSVGTAASAHLFSTFPKLSFGSELFGPLLLTEDILREPLVYRDFMLQVPQGAGLGIAVDEEKVAALCRR</sequence>
<dbReference type="InterPro" id="IPR013342">
    <property type="entry name" value="Mandelate_racemase_C"/>
</dbReference>
<gene>
    <name evidence="10" type="ORF">CQW29_23165</name>
</gene>
<dbReference type="GO" id="GO:0016854">
    <property type="term" value="F:racemase and epimerase activity"/>
    <property type="evidence" value="ECO:0007669"/>
    <property type="project" value="UniProtKB-ARBA"/>
</dbReference>
<dbReference type="GO" id="GO:0030145">
    <property type="term" value="F:manganese ion binding"/>
    <property type="evidence" value="ECO:0007669"/>
    <property type="project" value="InterPro"/>
</dbReference>
<evidence type="ECO:0000256" key="2">
    <source>
        <dbReference type="ARBA" id="ARBA00005211"/>
    </source>
</evidence>
<proteinExistence type="inferred from homology"/>
<dbReference type="GO" id="GO:0018849">
    <property type="term" value="F:muconate cycloisomerase activity"/>
    <property type="evidence" value="ECO:0007669"/>
    <property type="project" value="InterPro"/>
</dbReference>
<comment type="caution">
    <text evidence="10">The sequence shown here is derived from an EMBL/GenBank/DDBJ whole genome shotgun (WGS) entry which is preliminary data.</text>
</comment>
<dbReference type="Gene3D" id="3.30.390.10">
    <property type="entry name" value="Enolase-like, N-terminal domain"/>
    <property type="match status" value="1"/>
</dbReference>
<dbReference type="InterPro" id="IPR029065">
    <property type="entry name" value="Enolase_C-like"/>
</dbReference>
<dbReference type="GO" id="GO:0018850">
    <property type="term" value="F:chloromuconate cycloisomerase activity"/>
    <property type="evidence" value="ECO:0007669"/>
    <property type="project" value="InterPro"/>
</dbReference>
<dbReference type="EMBL" id="PDET01000022">
    <property type="protein sequence ID" value="PRD13179.1"/>
    <property type="molecule type" value="Genomic_DNA"/>
</dbReference>
<keyword evidence="4" id="KW-0479">Metal-binding</keyword>
<dbReference type="InterPro" id="IPR013370">
    <property type="entry name" value="Chloromuconate_cycloisomerase"/>
</dbReference>
<dbReference type="SUPFAM" id="SSF51604">
    <property type="entry name" value="Enolase C-terminal domain-like"/>
    <property type="match status" value="1"/>
</dbReference>
<protein>
    <submittedName>
        <fullName evidence="10">Muconate cycloisomerase</fullName>
    </submittedName>
</protein>
<evidence type="ECO:0000256" key="1">
    <source>
        <dbReference type="ARBA" id="ARBA00001936"/>
    </source>
</evidence>
<dbReference type="SUPFAM" id="SSF54826">
    <property type="entry name" value="Enolase N-terminal domain-like"/>
    <property type="match status" value="1"/>
</dbReference>
<keyword evidence="11" id="KW-1185">Reference proteome</keyword>
<dbReference type="Pfam" id="PF13378">
    <property type="entry name" value="MR_MLE_C"/>
    <property type="match status" value="1"/>
</dbReference>
<evidence type="ECO:0000259" key="9">
    <source>
        <dbReference type="SMART" id="SM00922"/>
    </source>
</evidence>
<accession>A0A2S9I5W4</accession>
<dbReference type="PROSITE" id="PS00908">
    <property type="entry name" value="MR_MLE_1"/>
    <property type="match status" value="1"/>
</dbReference>
<keyword evidence="7 10" id="KW-0413">Isomerase</keyword>
<dbReference type="Proteomes" id="UP000239181">
    <property type="component" value="Unassembled WGS sequence"/>
</dbReference>
<keyword evidence="5" id="KW-0058">Aromatic hydrocarbons catabolism</keyword>
<dbReference type="InterPro" id="IPR013341">
    <property type="entry name" value="Mandelate_racemase_N_dom"/>
</dbReference>
<dbReference type="Gene3D" id="3.20.20.120">
    <property type="entry name" value="Enolase-like C-terminal domain"/>
    <property type="match status" value="1"/>
</dbReference>
<comment type="pathway">
    <text evidence="2">Aromatic compound metabolism.</text>
</comment>
<evidence type="ECO:0000256" key="8">
    <source>
        <dbReference type="PIRSR" id="PIRSR613370-1"/>
    </source>
</evidence>
<dbReference type="SFLD" id="SFLDF00009">
    <property type="entry name" value="o-succinylbenzoate_synthase"/>
    <property type="match status" value="1"/>
</dbReference>
<organism evidence="10 11">
    <name type="scientific">Pantoea coffeiphila</name>
    <dbReference type="NCBI Taxonomy" id="1465635"/>
    <lineage>
        <taxon>Bacteria</taxon>
        <taxon>Pseudomonadati</taxon>
        <taxon>Pseudomonadota</taxon>
        <taxon>Gammaproteobacteria</taxon>
        <taxon>Enterobacterales</taxon>
        <taxon>Erwiniaceae</taxon>
        <taxon>Pantoea</taxon>
    </lineage>
</organism>
<evidence type="ECO:0000256" key="5">
    <source>
        <dbReference type="ARBA" id="ARBA00022797"/>
    </source>
</evidence>
<reference evidence="10 11" key="1">
    <citation type="submission" date="2017-10" db="EMBL/GenBank/DDBJ databases">
        <title>Draft genome of two endophytic bacteria isolated from 'guarana' Paullinia cupana (Mart.) Ducke.</title>
        <authorList>
            <person name="Siqueira K.A."/>
            <person name="Liotti R.G."/>
            <person name="Mendes T.A."/>
            <person name="Soares M.A."/>
        </authorList>
    </citation>
    <scope>NUCLEOTIDE SEQUENCE [LARGE SCALE GENOMIC DNA]</scope>
    <source>
        <strain evidence="10 11">342</strain>
    </source>
</reference>
<evidence type="ECO:0000256" key="6">
    <source>
        <dbReference type="ARBA" id="ARBA00023211"/>
    </source>
</evidence>
<comment type="similarity">
    <text evidence="3">Belongs to the mandelate racemase/muconate lactonizing enzyme family.</text>
</comment>
<dbReference type="InterPro" id="IPR018110">
    <property type="entry name" value="Mandel_Rmase/mucon_lact_enz_CS"/>
</dbReference>
<dbReference type="PANTHER" id="PTHR48073">
    <property type="entry name" value="O-SUCCINYLBENZOATE SYNTHASE-RELATED"/>
    <property type="match status" value="1"/>
</dbReference>
<dbReference type="InterPro" id="IPR029017">
    <property type="entry name" value="Enolase-like_N"/>
</dbReference>
<keyword evidence="6" id="KW-0464">Manganese</keyword>
<dbReference type="NCBIfam" id="TIGR02534">
    <property type="entry name" value="mucon_cyclo"/>
    <property type="match status" value="1"/>
</dbReference>
<feature type="active site" description="Proton acceptor" evidence="8">
    <location>
        <position position="165"/>
    </location>
</feature>
<dbReference type="CDD" id="cd03318">
    <property type="entry name" value="MLE"/>
    <property type="match status" value="1"/>
</dbReference>
<dbReference type="Pfam" id="PF02746">
    <property type="entry name" value="MR_MLE_N"/>
    <property type="match status" value="1"/>
</dbReference>
<dbReference type="SFLD" id="SFLDS00001">
    <property type="entry name" value="Enolase"/>
    <property type="match status" value="1"/>
</dbReference>
<dbReference type="PROSITE" id="PS00909">
    <property type="entry name" value="MR_MLE_2"/>
    <property type="match status" value="1"/>
</dbReference>
<evidence type="ECO:0000313" key="11">
    <source>
        <dbReference type="Proteomes" id="UP000239181"/>
    </source>
</evidence>
<dbReference type="SMART" id="SM00922">
    <property type="entry name" value="MR_MLE"/>
    <property type="match status" value="1"/>
</dbReference>
<dbReference type="PANTHER" id="PTHR48073:SF2">
    <property type="entry name" value="O-SUCCINYLBENZOATE SYNTHASE"/>
    <property type="match status" value="1"/>
</dbReference>
<comment type="cofactor">
    <cofactor evidence="1">
        <name>Mn(2+)</name>
        <dbReference type="ChEBI" id="CHEBI:29035"/>
    </cofactor>
</comment>
<dbReference type="AlphaFoldDB" id="A0A2S9I5W4"/>